<dbReference type="SUPFAM" id="SSF54909">
    <property type="entry name" value="Dimeric alpha+beta barrel"/>
    <property type="match status" value="1"/>
</dbReference>
<accession>A0A7W9BMN1</accession>
<proteinExistence type="predicted"/>
<evidence type="ECO:0000259" key="1">
    <source>
        <dbReference type="Pfam" id="PF07045"/>
    </source>
</evidence>
<dbReference type="AlphaFoldDB" id="A0A7W9BMN1"/>
<evidence type="ECO:0000313" key="2">
    <source>
        <dbReference type="EMBL" id="MBB5723342.1"/>
    </source>
</evidence>
<evidence type="ECO:0000313" key="3">
    <source>
        <dbReference type="Proteomes" id="UP000535415"/>
    </source>
</evidence>
<dbReference type="Proteomes" id="UP000535415">
    <property type="component" value="Unassembled WGS sequence"/>
</dbReference>
<dbReference type="RefSeq" id="WP_183530451.1">
    <property type="nucleotide sequence ID" value="NZ_JACIJM010000009.1"/>
</dbReference>
<reference evidence="2 3" key="1">
    <citation type="submission" date="2020-08" db="EMBL/GenBank/DDBJ databases">
        <title>Genomic Encyclopedia of Type Strains, Phase IV (KMG-IV): sequencing the most valuable type-strain genomes for metagenomic binning, comparative biology and taxonomic classification.</title>
        <authorList>
            <person name="Goeker M."/>
        </authorList>
    </citation>
    <scope>NUCLEOTIDE SEQUENCE [LARGE SCALE GENOMIC DNA]</scope>
    <source>
        <strain evidence="2 3">DSM 101064</strain>
    </source>
</reference>
<comment type="caution">
    <text evidence="2">The sequence shown here is derived from an EMBL/GenBank/DDBJ whole genome shotgun (WGS) entry which is preliminary data.</text>
</comment>
<dbReference type="PANTHER" id="PTHR41521:SF4">
    <property type="entry name" value="BLR0684 PROTEIN"/>
    <property type="match status" value="1"/>
</dbReference>
<organism evidence="2 3">
    <name type="scientific">Yoonia ponticola</name>
    <dbReference type="NCBI Taxonomy" id="1524255"/>
    <lineage>
        <taxon>Bacteria</taxon>
        <taxon>Pseudomonadati</taxon>
        <taxon>Pseudomonadota</taxon>
        <taxon>Alphaproteobacteria</taxon>
        <taxon>Rhodobacterales</taxon>
        <taxon>Paracoccaceae</taxon>
        <taxon>Yoonia</taxon>
    </lineage>
</organism>
<sequence length="96" mass="10575">MPKGYIIGHVTVHDADAYADYVARNTQIMAQFGGKPIIRGGQSETPEGPKFTRHVCFEYPDFAAAKAAYYSEEYQDVMKIRIANAESMIVVVEGAA</sequence>
<dbReference type="Gene3D" id="3.30.70.100">
    <property type="match status" value="1"/>
</dbReference>
<dbReference type="EMBL" id="JACIJM010000009">
    <property type="protein sequence ID" value="MBB5723342.1"/>
    <property type="molecule type" value="Genomic_DNA"/>
</dbReference>
<protein>
    <submittedName>
        <fullName evidence="2">Uncharacterized protein (DUF1330 family)</fullName>
    </submittedName>
</protein>
<dbReference type="Pfam" id="PF07045">
    <property type="entry name" value="DUF1330"/>
    <property type="match status" value="1"/>
</dbReference>
<gene>
    <name evidence="2" type="ORF">FHS72_002982</name>
</gene>
<name>A0A7W9BMN1_9RHOB</name>
<feature type="domain" description="DUF1330" evidence="1">
    <location>
        <begin position="3"/>
        <end position="94"/>
    </location>
</feature>
<dbReference type="PANTHER" id="PTHR41521">
    <property type="match status" value="1"/>
</dbReference>
<dbReference type="InterPro" id="IPR010753">
    <property type="entry name" value="DUF1330"/>
</dbReference>
<dbReference type="InterPro" id="IPR011008">
    <property type="entry name" value="Dimeric_a/b-barrel"/>
</dbReference>
<keyword evidence="3" id="KW-1185">Reference proteome</keyword>